<name>D1C606_SPHTD</name>
<dbReference type="GO" id="GO:0004222">
    <property type="term" value="F:metalloendopeptidase activity"/>
    <property type="evidence" value="ECO:0007669"/>
    <property type="project" value="TreeGrafter"/>
</dbReference>
<evidence type="ECO:0000259" key="2">
    <source>
        <dbReference type="Pfam" id="PF01464"/>
    </source>
</evidence>
<feature type="compositionally biased region" description="Low complexity" evidence="1">
    <location>
        <begin position="683"/>
        <end position="719"/>
    </location>
</feature>
<protein>
    <submittedName>
        <fullName evidence="4">Peptidase M23</fullName>
    </submittedName>
</protein>
<reference evidence="5" key="1">
    <citation type="submission" date="2009-11" db="EMBL/GenBank/DDBJ databases">
        <title>The complete chromosome 1 of Sphaerobacter thermophilus DSM 20745.</title>
        <authorList>
            <person name="Lucas S."/>
            <person name="Copeland A."/>
            <person name="Lapidus A."/>
            <person name="Glavina del Rio T."/>
            <person name="Dalin E."/>
            <person name="Tice H."/>
            <person name="Bruce D."/>
            <person name="Goodwin L."/>
            <person name="Pitluck S."/>
            <person name="Kyrpides N."/>
            <person name="Mavromatis K."/>
            <person name="Ivanova N."/>
            <person name="Mikhailova N."/>
            <person name="LaButti K.M."/>
            <person name="Clum A."/>
            <person name="Sun H.I."/>
            <person name="Brettin T."/>
            <person name="Detter J.C."/>
            <person name="Han C."/>
            <person name="Larimer F."/>
            <person name="Land M."/>
            <person name="Hauser L."/>
            <person name="Markowitz V."/>
            <person name="Cheng J.F."/>
            <person name="Hugenholtz P."/>
            <person name="Woyke T."/>
            <person name="Wu D."/>
            <person name="Steenblock K."/>
            <person name="Schneider S."/>
            <person name="Pukall R."/>
            <person name="Goeker M."/>
            <person name="Klenk H.P."/>
            <person name="Eisen J.A."/>
        </authorList>
    </citation>
    <scope>NUCLEOTIDE SEQUENCE [LARGE SCALE GENOMIC DNA]</scope>
    <source>
        <strain evidence="5">ATCC 49802 / DSM 20745 / S 6022</strain>
    </source>
</reference>
<proteinExistence type="predicted"/>
<evidence type="ECO:0000313" key="4">
    <source>
        <dbReference type="EMBL" id="ACZ39558.1"/>
    </source>
</evidence>
<dbReference type="HOGENOM" id="CLU_384455_0_0_0"/>
<evidence type="ECO:0000313" key="5">
    <source>
        <dbReference type="Proteomes" id="UP000002027"/>
    </source>
</evidence>
<organism evidence="4 5">
    <name type="scientific">Sphaerobacter thermophilus (strain ATCC 49802 / DSM 20745 / KCCM 41009 / NCIMB 13125 / S 6022)</name>
    <dbReference type="NCBI Taxonomy" id="479434"/>
    <lineage>
        <taxon>Bacteria</taxon>
        <taxon>Pseudomonadati</taxon>
        <taxon>Thermomicrobiota</taxon>
        <taxon>Thermomicrobia</taxon>
        <taxon>Sphaerobacterales</taxon>
        <taxon>Sphaerobacterineae</taxon>
        <taxon>Sphaerobacteraceae</taxon>
        <taxon>Sphaerobacter</taxon>
    </lineage>
</organism>
<dbReference type="AlphaFoldDB" id="D1C606"/>
<accession>D1C606</accession>
<gene>
    <name evidence="4" type="ordered locus">Sthe_2132</name>
</gene>
<feature type="domain" description="M23ase beta-sheet core" evidence="3">
    <location>
        <begin position="247"/>
        <end position="348"/>
    </location>
</feature>
<dbReference type="eggNOG" id="COG0741">
    <property type="taxonomic scope" value="Bacteria"/>
</dbReference>
<dbReference type="Gene3D" id="2.70.70.10">
    <property type="entry name" value="Glucose Permease (Domain IIA)"/>
    <property type="match status" value="1"/>
</dbReference>
<reference evidence="4 5" key="2">
    <citation type="journal article" date="2010" name="Stand. Genomic Sci.">
        <title>Complete genome sequence of Desulfohalobium retbaense type strain (HR(100)).</title>
        <authorList>
            <person name="Spring S."/>
            <person name="Nolan M."/>
            <person name="Lapidus A."/>
            <person name="Glavina Del Rio T."/>
            <person name="Copeland A."/>
            <person name="Tice H."/>
            <person name="Cheng J.F."/>
            <person name="Lucas S."/>
            <person name="Land M."/>
            <person name="Chen F."/>
            <person name="Bruce D."/>
            <person name="Goodwin L."/>
            <person name="Pitluck S."/>
            <person name="Ivanova N."/>
            <person name="Mavromatis K."/>
            <person name="Mikhailova N."/>
            <person name="Pati A."/>
            <person name="Chen A."/>
            <person name="Palaniappan K."/>
            <person name="Hauser L."/>
            <person name="Chang Y.J."/>
            <person name="Jeffries C.D."/>
            <person name="Munk C."/>
            <person name="Kiss H."/>
            <person name="Chain P."/>
            <person name="Han C."/>
            <person name="Brettin T."/>
            <person name="Detter J.C."/>
            <person name="Schuler E."/>
            <person name="Goker M."/>
            <person name="Rohde M."/>
            <person name="Bristow J."/>
            <person name="Eisen J.A."/>
            <person name="Markowitz V."/>
            <person name="Hugenholtz P."/>
            <person name="Kyrpides N.C."/>
            <person name="Klenk H.P."/>
        </authorList>
    </citation>
    <scope>NUCLEOTIDE SEQUENCE [LARGE SCALE GENOMIC DNA]</scope>
    <source>
        <strain evidence="5">ATCC 49802 / DSM 20745 / S 6022</strain>
    </source>
</reference>
<evidence type="ECO:0000259" key="3">
    <source>
        <dbReference type="Pfam" id="PF01551"/>
    </source>
</evidence>
<dbReference type="Gene3D" id="1.10.530.10">
    <property type="match status" value="1"/>
</dbReference>
<feature type="region of interest" description="Disordered" evidence="1">
    <location>
        <begin position="508"/>
        <end position="719"/>
    </location>
</feature>
<dbReference type="InterPro" id="IPR023346">
    <property type="entry name" value="Lysozyme-like_dom_sf"/>
</dbReference>
<feature type="domain" description="Transglycosylase SLT" evidence="2">
    <location>
        <begin position="380"/>
        <end position="466"/>
    </location>
</feature>
<sequence>MPRAPAYTLRGVAVDRRSKGTTRHRHGRSILFGAVVLLLLLTSSSLTAHATTAGGPKPQVPDRDPNSVVPAPFNTDMTWSEEGGWHWVTLAFVGQNTTVGRVISPAYFVATRVRTLGPNEACAECIPINDKEEGPPRIFNGPDDPVIGQAYKLLDNGTRARRPDGTWASGAWYLNYSPISDTFFSWTWIPDEPTPEEGISFVPTNIGSKSRTFPILGRFQLTQGFGCVPFNPGYRGASICPADRPSFHNGIDLAAPAGTPILAAAGGTVIAVGYDGDGPEANSTIIIEHDGDNEGYLTEYLHWDRAFVEPGDRVAAGQMIAQVGSVGYSTGPHLHFVVKDRDGNAIDPLGWLAGAVVIAVGNGNGQATAPAGVLQWVVLMQAAAERYGVPLAFIAAIITVESGGNPDAVSAAGAQGLMQIMPENLLRLGVSQDRWRDPETNIDAGTRFIAEKLARGMSLDEVAASYFGYGCDIYGTCTEHYVAKVMAWYAYYTAFFAGEDATLPLLMATPSPPPANPPVETPEPAPAPPEPAPAPAPEPAPEPTPEPTPPTEPTATPTPEASPTPEPTPPPVSIPEPEPTAPPTPEATPSPEAPPSPTAAPTPTETPAPTGTPEATPSATPEPTETPVPEATPTPEASPTPEATPLAAPSPARTVVPLPEPTWNPESTEVPTPAPVPTPSPHPTSTAMPSPTVIPTSTAAPTPTTAPSPTATPSAIPTP</sequence>
<feature type="compositionally biased region" description="Pro residues" evidence="1">
    <location>
        <begin position="624"/>
        <end position="638"/>
    </location>
</feature>
<dbReference type="InterPro" id="IPR050570">
    <property type="entry name" value="Cell_wall_metabolism_enzyme"/>
</dbReference>
<dbReference type="Proteomes" id="UP000002027">
    <property type="component" value="Chromosome 1"/>
</dbReference>
<dbReference type="eggNOG" id="COG0739">
    <property type="taxonomic scope" value="Bacteria"/>
</dbReference>
<dbReference type="InParanoid" id="D1C606"/>
<feature type="compositionally biased region" description="Low complexity" evidence="1">
    <location>
        <begin position="639"/>
        <end position="652"/>
    </location>
</feature>
<dbReference type="PANTHER" id="PTHR21666:SF270">
    <property type="entry name" value="MUREIN HYDROLASE ACTIVATOR ENVC"/>
    <property type="match status" value="1"/>
</dbReference>
<dbReference type="CDD" id="cd00254">
    <property type="entry name" value="LT-like"/>
    <property type="match status" value="1"/>
</dbReference>
<dbReference type="Pfam" id="PF01551">
    <property type="entry name" value="Peptidase_M23"/>
    <property type="match status" value="1"/>
</dbReference>
<keyword evidence="5" id="KW-1185">Reference proteome</keyword>
<feature type="compositionally biased region" description="Pro residues" evidence="1">
    <location>
        <begin position="510"/>
        <end position="552"/>
    </location>
</feature>
<dbReference type="KEGG" id="sti:Sthe_2132"/>
<feature type="compositionally biased region" description="Pro residues" evidence="1">
    <location>
        <begin position="672"/>
        <end position="682"/>
    </location>
</feature>
<dbReference type="STRING" id="479434.Sthe_2132"/>
<feature type="compositionally biased region" description="Low complexity" evidence="1">
    <location>
        <begin position="607"/>
        <end position="623"/>
    </location>
</feature>
<evidence type="ECO:0000256" key="1">
    <source>
        <dbReference type="SAM" id="MobiDB-lite"/>
    </source>
</evidence>
<dbReference type="InterPro" id="IPR016047">
    <property type="entry name" value="M23ase_b-sheet_dom"/>
</dbReference>
<dbReference type="PRINTS" id="PR01217">
    <property type="entry name" value="PRICHEXTENSN"/>
</dbReference>
<feature type="region of interest" description="Disordered" evidence="1">
    <location>
        <begin position="50"/>
        <end position="69"/>
    </location>
</feature>
<feature type="compositionally biased region" description="Pro residues" evidence="1">
    <location>
        <begin position="560"/>
        <end position="606"/>
    </location>
</feature>
<dbReference type="InterPro" id="IPR011055">
    <property type="entry name" value="Dup_hybrid_motif"/>
</dbReference>
<dbReference type="InterPro" id="IPR008258">
    <property type="entry name" value="Transglycosylase_SLT_dom_1"/>
</dbReference>
<dbReference type="CDD" id="cd12797">
    <property type="entry name" value="M23_peptidase"/>
    <property type="match status" value="1"/>
</dbReference>
<dbReference type="Pfam" id="PF01464">
    <property type="entry name" value="SLT"/>
    <property type="match status" value="1"/>
</dbReference>
<dbReference type="CAZy" id="GH23">
    <property type="family name" value="Glycoside Hydrolase Family 23"/>
</dbReference>
<dbReference type="SUPFAM" id="SSF51261">
    <property type="entry name" value="Duplicated hybrid motif"/>
    <property type="match status" value="1"/>
</dbReference>
<dbReference type="PANTHER" id="PTHR21666">
    <property type="entry name" value="PEPTIDASE-RELATED"/>
    <property type="match status" value="1"/>
</dbReference>
<dbReference type="EMBL" id="CP001823">
    <property type="protein sequence ID" value="ACZ39558.1"/>
    <property type="molecule type" value="Genomic_DNA"/>
</dbReference>
<dbReference type="SUPFAM" id="SSF53955">
    <property type="entry name" value="Lysozyme-like"/>
    <property type="match status" value="1"/>
</dbReference>